<evidence type="ECO:0000259" key="5">
    <source>
        <dbReference type="Pfam" id="PF25876"/>
    </source>
</evidence>
<dbReference type="Gene3D" id="2.40.50.100">
    <property type="match status" value="1"/>
</dbReference>
<dbReference type="SUPFAM" id="SSF111369">
    <property type="entry name" value="HlyD-like secretion proteins"/>
    <property type="match status" value="1"/>
</dbReference>
<reference evidence="9 10" key="1">
    <citation type="submission" date="2019-05" db="EMBL/GenBank/DDBJ databases">
        <authorList>
            <consortium name="Science for Life Laboratories"/>
        </authorList>
    </citation>
    <scope>NUCLEOTIDE SEQUENCE [LARGE SCALE GENOMIC DNA]</scope>
    <source>
        <strain evidence="9">Soil9</strain>
    </source>
</reference>
<dbReference type="EMBL" id="LR593886">
    <property type="protein sequence ID" value="VTS02409.1"/>
    <property type="molecule type" value="Genomic_DNA"/>
</dbReference>
<dbReference type="Gene3D" id="2.40.30.170">
    <property type="match status" value="1"/>
</dbReference>
<evidence type="ECO:0000259" key="8">
    <source>
        <dbReference type="Pfam" id="PF25967"/>
    </source>
</evidence>
<gene>
    <name evidence="9" type="ORF">SOIL9_75260</name>
</gene>
<dbReference type="GO" id="GO:0046677">
    <property type="term" value="P:response to antibiotic"/>
    <property type="evidence" value="ECO:0007669"/>
    <property type="project" value="TreeGrafter"/>
</dbReference>
<accession>A0A6P2DJK1</accession>
<evidence type="ECO:0000313" key="10">
    <source>
        <dbReference type="Proteomes" id="UP000464178"/>
    </source>
</evidence>
<dbReference type="Pfam" id="PF25944">
    <property type="entry name" value="Beta-barrel_RND"/>
    <property type="match status" value="1"/>
</dbReference>
<feature type="domain" description="Multidrug resistance protein MdtA-like C-terminal permuted SH3" evidence="8">
    <location>
        <begin position="307"/>
        <end position="367"/>
    </location>
</feature>
<evidence type="ECO:0000256" key="1">
    <source>
        <dbReference type="ARBA" id="ARBA00004196"/>
    </source>
</evidence>
<evidence type="ECO:0000256" key="3">
    <source>
        <dbReference type="SAM" id="MobiDB-lite"/>
    </source>
</evidence>
<dbReference type="PROSITE" id="PS51257">
    <property type="entry name" value="PROKAR_LIPOPROTEIN"/>
    <property type="match status" value="1"/>
</dbReference>
<name>A0A6P2DJK1_9BACT</name>
<dbReference type="GO" id="GO:0030313">
    <property type="term" value="C:cell envelope"/>
    <property type="evidence" value="ECO:0007669"/>
    <property type="project" value="UniProtKB-SubCell"/>
</dbReference>
<comment type="subcellular location">
    <subcellularLocation>
        <location evidence="1">Cell envelope</location>
    </subcellularLocation>
</comment>
<evidence type="ECO:0000256" key="2">
    <source>
        <dbReference type="ARBA" id="ARBA00009477"/>
    </source>
</evidence>
<proteinExistence type="inferred from homology"/>
<feature type="domain" description="Multidrug resistance protein MdtA-like alpha-helical hairpin" evidence="5">
    <location>
        <begin position="101"/>
        <end position="170"/>
    </location>
</feature>
<feature type="domain" description="Multidrug resistance protein MdtA-like beta-barrel" evidence="7">
    <location>
        <begin position="209"/>
        <end position="303"/>
    </location>
</feature>
<dbReference type="Gene3D" id="2.40.420.20">
    <property type="match status" value="1"/>
</dbReference>
<feature type="compositionally biased region" description="Low complexity" evidence="3">
    <location>
        <begin position="378"/>
        <end position="389"/>
    </location>
</feature>
<dbReference type="Pfam" id="PF25967">
    <property type="entry name" value="RND-MFP_C"/>
    <property type="match status" value="1"/>
</dbReference>
<dbReference type="PANTHER" id="PTHR30158:SF10">
    <property type="entry name" value="CATION EFFLUX PUMP"/>
    <property type="match status" value="1"/>
</dbReference>
<evidence type="ECO:0000313" key="9">
    <source>
        <dbReference type="EMBL" id="VTS02409.1"/>
    </source>
</evidence>
<dbReference type="InterPro" id="IPR058626">
    <property type="entry name" value="MdtA-like_b-barrel"/>
</dbReference>
<dbReference type="Pfam" id="PF25876">
    <property type="entry name" value="HH_MFP_RND"/>
    <property type="match status" value="1"/>
</dbReference>
<dbReference type="InterPro" id="IPR058625">
    <property type="entry name" value="MdtA-like_BSH"/>
</dbReference>
<dbReference type="AlphaFoldDB" id="A0A6P2DJK1"/>
<organism evidence="9 10">
    <name type="scientific">Gemmata massiliana</name>
    <dbReference type="NCBI Taxonomy" id="1210884"/>
    <lineage>
        <taxon>Bacteria</taxon>
        <taxon>Pseudomonadati</taxon>
        <taxon>Planctomycetota</taxon>
        <taxon>Planctomycetia</taxon>
        <taxon>Gemmatales</taxon>
        <taxon>Gemmataceae</taxon>
        <taxon>Gemmata</taxon>
    </lineage>
</organism>
<dbReference type="GO" id="GO:0022857">
    <property type="term" value="F:transmembrane transporter activity"/>
    <property type="evidence" value="ECO:0007669"/>
    <property type="project" value="InterPro"/>
</dbReference>
<evidence type="ECO:0000259" key="6">
    <source>
        <dbReference type="Pfam" id="PF25917"/>
    </source>
</evidence>
<dbReference type="Gene3D" id="1.10.287.470">
    <property type="entry name" value="Helix hairpin bin"/>
    <property type="match status" value="1"/>
</dbReference>
<protein>
    <submittedName>
        <fullName evidence="9">Uncharacterized protein</fullName>
    </submittedName>
</protein>
<dbReference type="PANTHER" id="PTHR30158">
    <property type="entry name" value="ACRA/E-RELATED COMPONENT OF DRUG EFFLUX TRANSPORTER"/>
    <property type="match status" value="1"/>
</dbReference>
<evidence type="ECO:0000256" key="4">
    <source>
        <dbReference type="SAM" id="SignalP"/>
    </source>
</evidence>
<dbReference type="FunFam" id="2.40.420.20:FF:000001">
    <property type="entry name" value="Efflux RND transporter periplasmic adaptor subunit"/>
    <property type="match status" value="1"/>
</dbReference>
<dbReference type="GO" id="GO:0005886">
    <property type="term" value="C:plasma membrane"/>
    <property type="evidence" value="ECO:0007669"/>
    <property type="project" value="TreeGrafter"/>
</dbReference>
<keyword evidence="10" id="KW-1185">Reference proteome</keyword>
<feature type="region of interest" description="Disordered" evidence="3">
    <location>
        <begin position="373"/>
        <end position="410"/>
    </location>
</feature>
<sequence>MINRRYAAAVAFVVAASVLAGCARKPPEPVKTPPPVVIVSSPLSQKVNDYEDFAGRTEPYRVVELKSRVTGHLKKIHFKDGQDIEEGQPLFEIDSRIYRAQLDQATAALAKAEVHLKTATDNYDRVKGLYDKGSAAKEDYDIKAGDRAEAEGDVNVARAAVQLAATNLRYCTIRAPFDGRLDKRFVDEENLIKADDTALSTIVRLDYVYATFDVDERTVSRVRKLIEQGAVKSSREHPRMVQIALADDDTHTLSGQIVFSSNQIDAGTGTLRIRAEILNPRIPRAPWYMLSPGQFVRVRMPIGEPHDAILVPEKALGSDQGQKFLYIVNEKNEVVRRNVRVGQQYGQLRVIEDGAVKTSDKVIVDGMLRVRPGAEVNPKPAQPTKTATTDSPGSLPLAPAPRVKSLSGSL</sequence>
<dbReference type="InterPro" id="IPR058624">
    <property type="entry name" value="MdtA-like_HH"/>
</dbReference>
<keyword evidence="4" id="KW-0732">Signal</keyword>
<comment type="similarity">
    <text evidence="2">Belongs to the membrane fusion protein (MFP) (TC 8.A.1) family.</text>
</comment>
<feature type="chain" id="PRO_5026734257" evidence="4">
    <location>
        <begin position="21"/>
        <end position="410"/>
    </location>
</feature>
<feature type="signal peptide" evidence="4">
    <location>
        <begin position="1"/>
        <end position="20"/>
    </location>
</feature>
<dbReference type="InterPro" id="IPR006143">
    <property type="entry name" value="RND_pump_MFP"/>
</dbReference>
<dbReference type="NCBIfam" id="TIGR01730">
    <property type="entry name" value="RND_mfp"/>
    <property type="match status" value="1"/>
</dbReference>
<dbReference type="Pfam" id="PF25917">
    <property type="entry name" value="BSH_RND"/>
    <property type="match status" value="1"/>
</dbReference>
<feature type="domain" description="Multidrug resistance protein MdtA-like barrel-sandwich hybrid" evidence="6">
    <location>
        <begin position="61"/>
        <end position="199"/>
    </location>
</feature>
<dbReference type="KEGG" id="gms:SOIL9_75260"/>
<dbReference type="InterPro" id="IPR058627">
    <property type="entry name" value="MdtA-like_C"/>
</dbReference>
<dbReference type="Proteomes" id="UP000464178">
    <property type="component" value="Chromosome"/>
</dbReference>
<evidence type="ECO:0000259" key="7">
    <source>
        <dbReference type="Pfam" id="PF25944"/>
    </source>
</evidence>